<name>A0AAV6Q2Z9_SOLSE</name>
<comment type="caution">
    <text evidence="1">The sequence shown here is derived from an EMBL/GenBank/DDBJ whole genome shotgun (WGS) entry which is preliminary data.</text>
</comment>
<evidence type="ECO:0000313" key="2">
    <source>
        <dbReference type="Proteomes" id="UP000693946"/>
    </source>
</evidence>
<dbReference type="Proteomes" id="UP000693946">
    <property type="component" value="Linkage Group LG8"/>
</dbReference>
<dbReference type="EMBL" id="JAGKHQ010000020">
    <property type="protein sequence ID" value="KAG7480242.1"/>
    <property type="molecule type" value="Genomic_DNA"/>
</dbReference>
<proteinExistence type="predicted"/>
<reference evidence="1 2" key="1">
    <citation type="journal article" date="2021" name="Sci. Rep.">
        <title>Chromosome anchoring in Senegalese sole (Solea senegalensis) reveals sex-associated markers and genome rearrangements in flatfish.</title>
        <authorList>
            <person name="Guerrero-Cozar I."/>
            <person name="Gomez-Garrido J."/>
            <person name="Berbel C."/>
            <person name="Martinez-Blanch J.F."/>
            <person name="Alioto T."/>
            <person name="Claros M.G."/>
            <person name="Gagnaire P.A."/>
            <person name="Manchado M."/>
        </authorList>
    </citation>
    <scope>NUCLEOTIDE SEQUENCE [LARGE SCALE GENOMIC DNA]</scope>
    <source>
        <strain evidence="1">Sse05_10M</strain>
    </source>
</reference>
<gene>
    <name evidence="1" type="ORF">JOB18_046484</name>
</gene>
<protein>
    <submittedName>
        <fullName evidence="1">Uncharacterized protein</fullName>
    </submittedName>
</protein>
<dbReference type="AlphaFoldDB" id="A0AAV6Q2Z9"/>
<evidence type="ECO:0000313" key="1">
    <source>
        <dbReference type="EMBL" id="KAG7480242.1"/>
    </source>
</evidence>
<sequence>MSSKTELCQVLLCQQHTFNVIQDTCRSIKDLEIDIVELETLSDSTGNRGYIEVLKSKKMALAKLLDTKVQGALVRSRVQNITEMDAPSSFFFGLEKKHGQKKVIHSLLSDTGQELTDPGQIRK</sequence>
<accession>A0AAV6Q2Z9</accession>
<keyword evidence="2" id="KW-1185">Reference proteome</keyword>
<organism evidence="1 2">
    <name type="scientific">Solea senegalensis</name>
    <name type="common">Senegalese sole</name>
    <dbReference type="NCBI Taxonomy" id="28829"/>
    <lineage>
        <taxon>Eukaryota</taxon>
        <taxon>Metazoa</taxon>
        <taxon>Chordata</taxon>
        <taxon>Craniata</taxon>
        <taxon>Vertebrata</taxon>
        <taxon>Euteleostomi</taxon>
        <taxon>Actinopterygii</taxon>
        <taxon>Neopterygii</taxon>
        <taxon>Teleostei</taxon>
        <taxon>Neoteleostei</taxon>
        <taxon>Acanthomorphata</taxon>
        <taxon>Carangaria</taxon>
        <taxon>Pleuronectiformes</taxon>
        <taxon>Pleuronectoidei</taxon>
        <taxon>Soleidae</taxon>
        <taxon>Solea</taxon>
    </lineage>
</organism>